<keyword evidence="1" id="KW-0812">Transmembrane</keyword>
<protein>
    <recommendedName>
        <fullName evidence="4">TonB C-terminal domain-containing protein</fullName>
    </recommendedName>
</protein>
<dbReference type="Proteomes" id="UP000253934">
    <property type="component" value="Unassembled WGS sequence"/>
</dbReference>
<comment type="caution">
    <text evidence="2">The sequence shown here is derived from an EMBL/GenBank/DDBJ whole genome shotgun (WGS) entry which is preliminary data.</text>
</comment>
<feature type="transmembrane region" description="Helical" evidence="1">
    <location>
        <begin position="170"/>
        <end position="191"/>
    </location>
</feature>
<dbReference type="AlphaFoldDB" id="A0A369L128"/>
<evidence type="ECO:0008006" key="4">
    <source>
        <dbReference type="Google" id="ProtNLM"/>
    </source>
</evidence>
<evidence type="ECO:0000256" key="1">
    <source>
        <dbReference type="SAM" id="Phobius"/>
    </source>
</evidence>
<evidence type="ECO:0000313" key="2">
    <source>
        <dbReference type="EMBL" id="RDB37166.1"/>
    </source>
</evidence>
<accession>A0A369L128</accession>
<dbReference type="InterPro" id="IPR049806">
    <property type="entry name" value="MasK-like_C"/>
</dbReference>
<proteinExistence type="predicted"/>
<sequence>MVNYKKSKKKILSDNTFLFLQVFQMGALQLEKKFKINSLFSKKIRFGGKTKYDILIPYSRAFLKMGLFNIGRNRVDIVLDPRLEGFLSTGSKFGNFKEFTSPRGSLLQISTIDEPLIVPLDYGSRGKIQLNGFDIAFKIEKEQKIKEIKVQKIESKIFQMPEYDLPIERSVIPISMIATGIVFLPFLFWLLKAPMVADTGLIHLPSQVSIRFIAPENIRLLPFVYESKYDPNENEKLAIFWVYELLKRWEASEKGRNSQSIIPFLKNSHKYVDQTIQVESWEKSIYDNYRSLESYRISKFSPRYYSYLRPYPAMTSVISGIEGSSQYVTLLKRLEQLKNTDKAILEYLELEHIILKDLYEKEYKSRKNGIVDPPSTRQVLGPQPDKSFNIEYNNFKIAERIAEIAENSSYRNKILEKENYPIYYSNKMLYPKTTSVIWIAKDDLIIPSDFRRSKEKKADETIFNNLMYNAYYSNGIYKIPDLPPPKAIIDKKMVDFVIFNKTEEIRSCYNAALRKNPGLHGDLKISWTILESGKAKNIKILDSNMIDKNLINCIESRLMVWNFPKPKYGPVVVTYPFQFSVNKNK</sequence>
<keyword evidence="1" id="KW-0472">Membrane</keyword>
<reference evidence="2" key="1">
    <citation type="submission" date="2018-04" db="EMBL/GenBank/DDBJ databases">
        <title>Draft genome sequence of the Candidatus Spirobacillus cienkowskii, a pathogen of freshwater Daphnia species, reconstructed from hemolymph metagenomic reads.</title>
        <authorList>
            <person name="Bresciani L."/>
            <person name="Lemos L.N."/>
            <person name="Wale N."/>
            <person name="Lin J.Y."/>
            <person name="Fernandes G.R."/>
            <person name="Duffy M.A."/>
            <person name="Rodrigues J.M."/>
        </authorList>
    </citation>
    <scope>NUCLEOTIDE SEQUENCE [LARGE SCALE GENOMIC DNA]</scope>
    <source>
        <strain evidence="2">Binning01</strain>
    </source>
</reference>
<dbReference type="EMBL" id="QOVW01000006">
    <property type="protein sequence ID" value="RDB37166.1"/>
    <property type="molecule type" value="Genomic_DNA"/>
</dbReference>
<keyword evidence="3" id="KW-1185">Reference proteome</keyword>
<keyword evidence="1" id="KW-1133">Transmembrane helix</keyword>
<gene>
    <name evidence="2" type="ORF">DCC88_01370</name>
</gene>
<name>A0A369L128_9BACT</name>
<evidence type="ECO:0000313" key="3">
    <source>
        <dbReference type="Proteomes" id="UP000253934"/>
    </source>
</evidence>
<organism evidence="2 3">
    <name type="scientific">Spirobacillus cienkowskii</name>
    <dbReference type="NCBI Taxonomy" id="495820"/>
    <lineage>
        <taxon>Bacteria</taxon>
        <taxon>Pseudomonadati</taxon>
        <taxon>Bdellovibrionota</taxon>
        <taxon>Oligoflexia</taxon>
        <taxon>Silvanigrellales</taxon>
        <taxon>Spirobacillus</taxon>
    </lineage>
</organism>
<dbReference type="NCBIfam" id="NF033768">
    <property type="entry name" value="myxo_SS_tail"/>
    <property type="match status" value="1"/>
</dbReference>